<feature type="domain" description="Fungal lipase-type" evidence="2">
    <location>
        <begin position="72"/>
        <end position="209"/>
    </location>
</feature>
<reference evidence="3 4" key="1">
    <citation type="journal article" date="2013" name="PLoS ONE">
        <title>Predicting the Proteins of Angomonas deanei, Strigomonas culicis and Their Respective Endosymbionts Reveals New Aspects of the Trypanosomatidae Family.</title>
        <authorList>
            <person name="Motta M.C."/>
            <person name="Martins A.C."/>
            <person name="de Souza S.S."/>
            <person name="Catta-Preta C.M."/>
            <person name="Silva R."/>
            <person name="Klein C.C."/>
            <person name="de Almeida L.G."/>
            <person name="de Lima Cunha O."/>
            <person name="Ciapina L.P."/>
            <person name="Brocchi M."/>
            <person name="Colabardini A.C."/>
            <person name="de Araujo Lima B."/>
            <person name="Machado C.R."/>
            <person name="de Almeida Soares C.M."/>
            <person name="Probst C.M."/>
            <person name="de Menezes C.B."/>
            <person name="Thompson C.E."/>
            <person name="Bartholomeu D.C."/>
            <person name="Gradia D.F."/>
            <person name="Pavoni D.P."/>
            <person name="Grisard E.C."/>
            <person name="Fantinatti-Garboggini F."/>
            <person name="Marchini F.K."/>
            <person name="Rodrigues-Luiz G.F."/>
            <person name="Wagner G."/>
            <person name="Goldman G.H."/>
            <person name="Fietto J.L."/>
            <person name="Elias M.C."/>
            <person name="Goldman M.H."/>
            <person name="Sagot M.F."/>
            <person name="Pereira M."/>
            <person name="Stoco P.H."/>
            <person name="de Mendonca-Neto R.P."/>
            <person name="Teixeira S.M."/>
            <person name="Maciel T.E."/>
            <person name="de Oliveira Mendes T.A."/>
            <person name="Urmenyi T.P."/>
            <person name="de Souza W."/>
            <person name="Schenkman S."/>
            <person name="de Vasconcelos A.T."/>
        </authorList>
    </citation>
    <scope>NUCLEOTIDE SEQUENCE [LARGE SCALE GENOMIC DNA]</scope>
</reference>
<feature type="region of interest" description="Disordered" evidence="1">
    <location>
        <begin position="802"/>
        <end position="827"/>
    </location>
</feature>
<dbReference type="AlphaFoldDB" id="S9TH81"/>
<protein>
    <recommendedName>
        <fullName evidence="2">Fungal lipase-type domain-containing protein</fullName>
    </recommendedName>
</protein>
<name>S9TH81_9TRYP</name>
<keyword evidence="4" id="KW-1185">Reference proteome</keyword>
<gene>
    <name evidence="3" type="ORF">STCU_11833</name>
</gene>
<dbReference type="Gene3D" id="3.40.50.1820">
    <property type="entry name" value="alpha/beta hydrolase"/>
    <property type="match status" value="1"/>
</dbReference>
<evidence type="ECO:0000259" key="2">
    <source>
        <dbReference type="Pfam" id="PF01764"/>
    </source>
</evidence>
<comment type="caution">
    <text evidence="3">The sequence shown here is derived from an EMBL/GenBank/DDBJ whole genome shotgun (WGS) entry which is preliminary data.</text>
</comment>
<feature type="region of interest" description="Disordered" evidence="1">
    <location>
        <begin position="455"/>
        <end position="487"/>
    </location>
</feature>
<dbReference type="SUPFAM" id="SSF53474">
    <property type="entry name" value="alpha/beta-Hydrolases"/>
    <property type="match status" value="1"/>
</dbReference>
<proteinExistence type="predicted"/>
<sequence>MTDRPSDTNVDDSNMGGDQVWTVFDPQVTQICALASEASYDVDNGAMPENCELIEKHSNYLTWRVKGKNTVVLAFRGTDKKCLKDLFTDIMQSMVGHTTQDGDNMLVVDGFNQRSNEYIKVAKKYTDECAEKGDTMYITGHSLGAAQSILTTVELTDSDANAVKLLKSNRLFNVNFGCPIVGNKNLEAHIKKKGLDQYTLNVLHRGDLIWYGSTKFQTVVAPIINLYFERNLTGVLHCIRRYYDPHGNGIIDRSSIFGHYLIFYKLDGSQGGVNSAEVREGTAGRNSHTIIYSSDAHSVEAMLSSSFQNVSLSYHEMRNYRVALEDVTNGARTEVTPETDPCEAETNKEARGCAEQQQHTEQRWEEQLREKRAEQKKRWVALWSKLVASTKLSSTQKEHLLASPFVTEEESSCLSNVDRMCATWLYLELSAAQTKEYEEALEVLLSTLAEIGRDKEDDSDNWSDCSSDSIKRPPRGGGGGAPPTAPARALSIADCAQPVVSFDDAPRSRTACAQQEHFLKAELGKCAVKNSKVVLSMQNIRQYLSAEANQTMARMNSTTVKRVLALVARHHRNVDASDMEVADDEQHYQEPLMYDEREDIRMFAPFLSEVKVNKRKQPPLPALEYTVPHVDVRCEGALLDDEVHRTVLMHQPAPLFDHAPRIRRNTGFKCDTSIYMNDYKNLPERKMKKKATIQTQEAKDDNQIRPQKELKIDKKISLQKELKIDEKIELQQEAVITAEVQDTKTEVIVNRTALQQEAVTTTEVQDEETEVIDNQSELQQEAVITAEVQDTKTEVIVNRTALKGKSPKPSQAQDQEDSVSEEEKQSNANLSYLTDISSIISEWQTSEETKIYETQVMKNYANNRVAVCNKLKK</sequence>
<dbReference type="OrthoDB" id="426718at2759"/>
<dbReference type="InterPro" id="IPR002921">
    <property type="entry name" value="Fungal_lipase-type"/>
</dbReference>
<dbReference type="Proteomes" id="UP000015354">
    <property type="component" value="Unassembled WGS sequence"/>
</dbReference>
<organism evidence="3 4">
    <name type="scientific">Strigomonas culicis</name>
    <dbReference type="NCBI Taxonomy" id="28005"/>
    <lineage>
        <taxon>Eukaryota</taxon>
        <taxon>Discoba</taxon>
        <taxon>Euglenozoa</taxon>
        <taxon>Kinetoplastea</taxon>
        <taxon>Metakinetoplastina</taxon>
        <taxon>Trypanosomatida</taxon>
        <taxon>Trypanosomatidae</taxon>
        <taxon>Strigomonadinae</taxon>
        <taxon>Strigomonas</taxon>
    </lineage>
</organism>
<feature type="region of interest" description="Disordered" evidence="1">
    <location>
        <begin position="333"/>
        <end position="358"/>
    </location>
</feature>
<dbReference type="EMBL" id="ATMH01011839">
    <property type="protein sequence ID" value="EPY15688.1"/>
    <property type="molecule type" value="Genomic_DNA"/>
</dbReference>
<dbReference type="InterPro" id="IPR029058">
    <property type="entry name" value="AB_hydrolase_fold"/>
</dbReference>
<evidence type="ECO:0000313" key="3">
    <source>
        <dbReference type="EMBL" id="EPY15688.1"/>
    </source>
</evidence>
<accession>S9TH81</accession>
<dbReference type="GO" id="GO:0006629">
    <property type="term" value="P:lipid metabolic process"/>
    <property type="evidence" value="ECO:0007669"/>
    <property type="project" value="InterPro"/>
</dbReference>
<evidence type="ECO:0000256" key="1">
    <source>
        <dbReference type="SAM" id="MobiDB-lite"/>
    </source>
</evidence>
<dbReference type="Pfam" id="PF01764">
    <property type="entry name" value="Lipase_3"/>
    <property type="match status" value="1"/>
</dbReference>
<feature type="compositionally biased region" description="Basic and acidic residues" evidence="1">
    <location>
        <begin position="345"/>
        <end position="358"/>
    </location>
</feature>
<evidence type="ECO:0000313" key="4">
    <source>
        <dbReference type="Proteomes" id="UP000015354"/>
    </source>
</evidence>